<comment type="pathway">
    <text evidence="4">Polyol metabolism; myo-inositol degradation into acetyl-CoA; acetyl-CoA from myo-inositol: step 2/7.</text>
</comment>
<comment type="similarity">
    <text evidence="4">Belongs to the IolE/MocC family.</text>
</comment>
<feature type="domain" description="Xylose isomerase-like TIM barrel" evidence="5">
    <location>
        <begin position="38"/>
        <end position="289"/>
    </location>
</feature>
<dbReference type="InterPro" id="IPR050312">
    <property type="entry name" value="IolE/XylAMocC-like"/>
</dbReference>
<gene>
    <name evidence="4" type="primary">iolE</name>
    <name evidence="6" type="ORF">SAMN02745114_01328</name>
</gene>
<dbReference type="UniPathway" id="UPA00076">
    <property type="reaction ID" value="UER00144"/>
</dbReference>
<evidence type="ECO:0000256" key="2">
    <source>
        <dbReference type="ARBA" id="ARBA00023239"/>
    </source>
</evidence>
<evidence type="ECO:0000256" key="4">
    <source>
        <dbReference type="HAMAP-Rule" id="MF_01672"/>
    </source>
</evidence>
<comment type="catalytic activity">
    <reaction evidence="4">
        <text>scyllo-inosose = 3D-3,5/4-trihydroxycyclohexane-1,2-dione + H2O</text>
        <dbReference type="Rhea" id="RHEA:14065"/>
        <dbReference type="ChEBI" id="CHEBI:15377"/>
        <dbReference type="ChEBI" id="CHEBI:17811"/>
        <dbReference type="ChEBI" id="CHEBI:28446"/>
        <dbReference type="EC" id="4.2.1.44"/>
    </reaction>
</comment>
<evidence type="ECO:0000256" key="3">
    <source>
        <dbReference type="ARBA" id="ARBA00023285"/>
    </source>
</evidence>
<keyword evidence="2 4" id="KW-0456">Lyase</keyword>
<sequence>MLNPNKVKLAIAPIGWTNDDMPDLGAENTFEQCISEMALAGFKGSEIGNKYPSDPDVLKPYLDIRGLQICNAWFSSYLTSKPYEETIEAFKAHCDKLHKLGAKVIGASEQGNSIQGDLTKSILDEKPYYTDEEWAIVAKGFNEMGEYARSKGMYFTVHHHMGTGVQTVEEIDKLMELTDPELVYLLFDSGHLTFAGIDPVPVLKKYVDRIKHVHLKDVRLDVYNNEVVPKHMSFLDAVRAGVFTVPGDGDVDFKPIFDILEEADYEGWVVVEAEQDPAKANPFEYAVKARKYIAENTGL</sequence>
<dbReference type="EMBL" id="FUWW01000014">
    <property type="protein sequence ID" value="SJZ68689.1"/>
    <property type="molecule type" value="Genomic_DNA"/>
</dbReference>
<evidence type="ECO:0000313" key="7">
    <source>
        <dbReference type="Proteomes" id="UP000190657"/>
    </source>
</evidence>
<dbReference type="Pfam" id="PF01261">
    <property type="entry name" value="AP_endonuc_2"/>
    <property type="match status" value="1"/>
</dbReference>
<keyword evidence="7" id="KW-1185">Reference proteome</keyword>
<evidence type="ECO:0000256" key="1">
    <source>
        <dbReference type="ARBA" id="ARBA00023211"/>
    </source>
</evidence>
<proteinExistence type="inferred from homology"/>
<dbReference type="GO" id="GO:0030145">
    <property type="term" value="F:manganese ion binding"/>
    <property type="evidence" value="ECO:0007669"/>
    <property type="project" value="UniProtKB-UniRule"/>
</dbReference>
<reference evidence="6 7" key="1">
    <citation type="submission" date="2017-02" db="EMBL/GenBank/DDBJ databases">
        <authorList>
            <person name="Peterson S.W."/>
        </authorList>
    </citation>
    <scope>NUCLEOTIDE SEQUENCE [LARGE SCALE GENOMIC DNA]</scope>
    <source>
        <strain evidence="6 7">ATCC 51222</strain>
    </source>
</reference>
<protein>
    <recommendedName>
        <fullName evidence="4">Inosose dehydratase</fullName>
        <ecNumber evidence="4">4.2.1.44</ecNumber>
    </recommendedName>
    <alternativeName>
        <fullName evidence="4">2-keto-myo-inositol dehydratase</fullName>
        <shortName evidence="4">2KMI dehydratase</shortName>
    </alternativeName>
</protein>
<comment type="cofactor">
    <cofactor evidence="4">
        <name>Co(2+)</name>
        <dbReference type="ChEBI" id="CHEBI:48828"/>
    </cofactor>
    <cofactor evidence="4">
        <name>Mn(2+)</name>
        <dbReference type="ChEBI" id="CHEBI:29035"/>
    </cofactor>
</comment>
<dbReference type="PANTHER" id="PTHR12110:SF41">
    <property type="entry name" value="INOSOSE DEHYDRATASE"/>
    <property type="match status" value="1"/>
</dbReference>
<dbReference type="InterPro" id="IPR030823">
    <property type="entry name" value="IolE/MocC"/>
</dbReference>
<name>A0A1T4MNR8_9FIRM</name>
<keyword evidence="1 4" id="KW-0464">Manganese</keyword>
<dbReference type="InterPro" id="IPR023952">
    <property type="entry name" value="IolE"/>
</dbReference>
<dbReference type="GO" id="GO:0050114">
    <property type="term" value="F:myo-inosose-2 dehydratase activity"/>
    <property type="evidence" value="ECO:0007669"/>
    <property type="project" value="UniProtKB-UniRule"/>
</dbReference>
<dbReference type="Proteomes" id="UP000190657">
    <property type="component" value="Unassembled WGS sequence"/>
</dbReference>
<dbReference type="HAMAP" id="MF_01672">
    <property type="entry name" value="IolE"/>
    <property type="match status" value="1"/>
</dbReference>
<dbReference type="GO" id="GO:0019310">
    <property type="term" value="P:inositol catabolic process"/>
    <property type="evidence" value="ECO:0007669"/>
    <property type="project" value="UniProtKB-UniRule"/>
</dbReference>
<dbReference type="NCBIfam" id="TIGR04379">
    <property type="entry name" value="myo_inos_iolE"/>
    <property type="match status" value="1"/>
</dbReference>
<dbReference type="InterPro" id="IPR036237">
    <property type="entry name" value="Xyl_isomerase-like_sf"/>
</dbReference>
<organism evidence="6 7">
    <name type="scientific">Eubacterium coprostanoligenes</name>
    <dbReference type="NCBI Taxonomy" id="290054"/>
    <lineage>
        <taxon>Bacteria</taxon>
        <taxon>Bacillati</taxon>
        <taxon>Bacillota</taxon>
        <taxon>Clostridia</taxon>
        <taxon>Eubacteriales</taxon>
        <taxon>Eubacteriaceae</taxon>
        <taxon>Eubacterium</taxon>
    </lineage>
</organism>
<dbReference type="EC" id="4.2.1.44" evidence="4"/>
<evidence type="ECO:0000313" key="6">
    <source>
        <dbReference type="EMBL" id="SJZ68689.1"/>
    </source>
</evidence>
<dbReference type="RefSeq" id="WP_078768795.1">
    <property type="nucleotide sequence ID" value="NZ_FUWW01000014.1"/>
</dbReference>
<accession>A0A1T4MNR8</accession>
<dbReference type="Gene3D" id="3.20.20.150">
    <property type="entry name" value="Divalent-metal-dependent TIM barrel enzymes"/>
    <property type="match status" value="1"/>
</dbReference>
<evidence type="ECO:0000259" key="5">
    <source>
        <dbReference type="Pfam" id="PF01261"/>
    </source>
</evidence>
<dbReference type="PANTHER" id="PTHR12110">
    <property type="entry name" value="HYDROXYPYRUVATE ISOMERASE"/>
    <property type="match status" value="1"/>
</dbReference>
<dbReference type="SUPFAM" id="SSF51658">
    <property type="entry name" value="Xylose isomerase-like"/>
    <property type="match status" value="1"/>
</dbReference>
<dbReference type="AlphaFoldDB" id="A0A1T4MNR8"/>
<dbReference type="InterPro" id="IPR013022">
    <property type="entry name" value="Xyl_isomerase-like_TIM-brl"/>
</dbReference>
<keyword evidence="3 4" id="KW-0170">Cobalt</keyword>
<dbReference type="OrthoDB" id="9779184at2"/>
<comment type="function">
    <text evidence="4">Catalyzes the dehydration of inosose (2-keto-myo-inositol, 2KMI or 2,4,6/3,5-pentahydroxycyclohexanone) to 3D-(3,5/4)-trihydroxycyclohexane-1,2-dione (D-2,3-diketo-4-deoxy-epi-inositol).</text>
</comment>
<comment type="cofactor">
    <cofactor evidence="4">
        <name>glutathione</name>
        <dbReference type="ChEBI" id="CHEBI:57925"/>
    </cofactor>
</comment>
<dbReference type="STRING" id="290054.SAMN02745114_01328"/>